<name>A0A4U1CQB5_9SPHI</name>
<keyword evidence="3 8" id="KW-0808">Transferase</keyword>
<evidence type="ECO:0000256" key="5">
    <source>
        <dbReference type="ARBA" id="ARBA00048391"/>
    </source>
</evidence>
<comment type="catalytic activity">
    <reaction evidence="5">
        <text>L-glutaminyl-[peptide chain release factor] + S-adenosyl-L-methionine = N(5)-methyl-L-glutaminyl-[peptide chain release factor] + S-adenosyl-L-homocysteine + H(+)</text>
        <dbReference type="Rhea" id="RHEA:42896"/>
        <dbReference type="Rhea" id="RHEA-COMP:10271"/>
        <dbReference type="Rhea" id="RHEA-COMP:10272"/>
        <dbReference type="ChEBI" id="CHEBI:15378"/>
        <dbReference type="ChEBI" id="CHEBI:30011"/>
        <dbReference type="ChEBI" id="CHEBI:57856"/>
        <dbReference type="ChEBI" id="CHEBI:59789"/>
        <dbReference type="ChEBI" id="CHEBI:61891"/>
        <dbReference type="EC" id="2.1.1.297"/>
    </reaction>
</comment>
<evidence type="ECO:0000256" key="1">
    <source>
        <dbReference type="ARBA" id="ARBA00012771"/>
    </source>
</evidence>
<sequence length="300" mass="34173">MQLKQLAQKFKETLVAIYQEDEAKALFLVTLNYFLNFSRADYLLKKEVVLLPDQLTKFEDVLNELKTGKPIQYILGEAHFYGLTFKVNSSVLIPRPETEELVEWILNGVTSYELQVVRHNPLTHNPQPITILDIGTGSGCIAISLKKNLPNTKVYALDITEDTLETAKQNAVLNNVDIDFIKDDILTSQYETHQAEYAVIVSNPPYIKEDEKPAMHPNVLVNEPHRALFVSNENPLIFYEAIANFALKNLSQKGLLFFEINEFLGQQTVDLLSHKGFKNIELRKDMQGKDRMIKANPPTP</sequence>
<dbReference type="CDD" id="cd02440">
    <property type="entry name" value="AdoMet_MTases"/>
    <property type="match status" value="1"/>
</dbReference>
<comment type="caution">
    <text evidence="8">The sequence shown here is derived from an EMBL/GenBank/DDBJ whole genome shotgun (WGS) entry which is preliminary data.</text>
</comment>
<dbReference type="NCBIfam" id="TIGR03534">
    <property type="entry name" value="RF_mod_PrmC"/>
    <property type="match status" value="1"/>
</dbReference>
<dbReference type="EMBL" id="SWBR01000002">
    <property type="protein sequence ID" value="TKC10191.1"/>
    <property type="molecule type" value="Genomic_DNA"/>
</dbReference>
<evidence type="ECO:0000313" key="9">
    <source>
        <dbReference type="Proteomes" id="UP000309488"/>
    </source>
</evidence>
<dbReference type="SUPFAM" id="SSF53335">
    <property type="entry name" value="S-adenosyl-L-methionine-dependent methyltransferases"/>
    <property type="match status" value="1"/>
</dbReference>
<gene>
    <name evidence="8" type="primary">prmC</name>
    <name evidence="8" type="ORF">FA048_08315</name>
</gene>
<dbReference type="Pfam" id="PF05175">
    <property type="entry name" value="MTS"/>
    <property type="match status" value="1"/>
</dbReference>
<dbReference type="GO" id="GO:0032259">
    <property type="term" value="P:methylation"/>
    <property type="evidence" value="ECO:0007669"/>
    <property type="project" value="UniProtKB-KW"/>
</dbReference>
<protein>
    <recommendedName>
        <fullName evidence="1">peptide chain release factor N(5)-glutamine methyltransferase</fullName>
        <ecNumber evidence="1">2.1.1.297</ecNumber>
    </recommendedName>
</protein>
<dbReference type="Proteomes" id="UP000309488">
    <property type="component" value="Unassembled WGS sequence"/>
</dbReference>
<keyword evidence="9" id="KW-1185">Reference proteome</keyword>
<accession>A0A4U1CQB5</accession>
<keyword evidence="2 8" id="KW-0489">Methyltransferase</keyword>
<evidence type="ECO:0000256" key="2">
    <source>
        <dbReference type="ARBA" id="ARBA00022603"/>
    </source>
</evidence>
<dbReference type="InterPro" id="IPR029063">
    <property type="entry name" value="SAM-dependent_MTases_sf"/>
</dbReference>
<dbReference type="RefSeq" id="WP_136839787.1">
    <property type="nucleotide sequence ID" value="NZ_SWBR01000002.1"/>
</dbReference>
<dbReference type="NCBIfam" id="TIGR00536">
    <property type="entry name" value="hemK_fam"/>
    <property type="match status" value="1"/>
</dbReference>
<evidence type="ECO:0000259" key="7">
    <source>
        <dbReference type="Pfam" id="PF17827"/>
    </source>
</evidence>
<proteinExistence type="predicted"/>
<keyword evidence="4" id="KW-0949">S-adenosyl-L-methionine</keyword>
<dbReference type="InterPro" id="IPR050320">
    <property type="entry name" value="N5-glutamine_MTase"/>
</dbReference>
<dbReference type="GO" id="GO:0003676">
    <property type="term" value="F:nucleic acid binding"/>
    <property type="evidence" value="ECO:0007669"/>
    <property type="project" value="InterPro"/>
</dbReference>
<dbReference type="Pfam" id="PF17827">
    <property type="entry name" value="PrmC_N"/>
    <property type="match status" value="1"/>
</dbReference>
<dbReference type="InterPro" id="IPR007848">
    <property type="entry name" value="Small_mtfrase_dom"/>
</dbReference>
<organism evidence="8 9">
    <name type="scientific">Pedobacter polaris</name>
    <dbReference type="NCBI Taxonomy" id="2571273"/>
    <lineage>
        <taxon>Bacteria</taxon>
        <taxon>Pseudomonadati</taxon>
        <taxon>Bacteroidota</taxon>
        <taxon>Sphingobacteriia</taxon>
        <taxon>Sphingobacteriales</taxon>
        <taxon>Sphingobacteriaceae</taxon>
        <taxon>Pedobacter</taxon>
    </lineage>
</organism>
<dbReference type="PANTHER" id="PTHR18895:SF74">
    <property type="entry name" value="MTRF1L RELEASE FACTOR GLUTAMINE METHYLTRANSFERASE"/>
    <property type="match status" value="1"/>
</dbReference>
<reference evidence="8 9" key="1">
    <citation type="submission" date="2019-04" db="EMBL/GenBank/DDBJ databases">
        <title>Pedobacter sp. RP-3-22 sp. nov., isolated from Arctic soil.</title>
        <authorList>
            <person name="Dahal R.H."/>
            <person name="Kim D.-U."/>
        </authorList>
    </citation>
    <scope>NUCLEOTIDE SEQUENCE [LARGE SCALE GENOMIC DNA]</scope>
    <source>
        <strain evidence="8 9">RP-3-22</strain>
    </source>
</reference>
<evidence type="ECO:0000313" key="8">
    <source>
        <dbReference type="EMBL" id="TKC10191.1"/>
    </source>
</evidence>
<dbReference type="GO" id="GO:0102559">
    <property type="term" value="F:peptide chain release factor N(5)-glutamine methyltransferase activity"/>
    <property type="evidence" value="ECO:0007669"/>
    <property type="project" value="UniProtKB-EC"/>
</dbReference>
<evidence type="ECO:0000256" key="4">
    <source>
        <dbReference type="ARBA" id="ARBA00022691"/>
    </source>
</evidence>
<dbReference type="PROSITE" id="PS00092">
    <property type="entry name" value="N6_MTASE"/>
    <property type="match status" value="1"/>
</dbReference>
<feature type="domain" description="Release factor glutamine methyltransferase N-terminal" evidence="7">
    <location>
        <begin position="8"/>
        <end position="76"/>
    </location>
</feature>
<dbReference type="InterPro" id="IPR019874">
    <property type="entry name" value="RF_methyltr_PrmC"/>
</dbReference>
<evidence type="ECO:0000259" key="6">
    <source>
        <dbReference type="Pfam" id="PF05175"/>
    </source>
</evidence>
<dbReference type="Gene3D" id="1.10.8.10">
    <property type="entry name" value="DNA helicase RuvA subunit, C-terminal domain"/>
    <property type="match status" value="1"/>
</dbReference>
<dbReference type="PANTHER" id="PTHR18895">
    <property type="entry name" value="HEMK METHYLTRANSFERASE"/>
    <property type="match status" value="1"/>
</dbReference>
<feature type="domain" description="Methyltransferase small" evidence="6">
    <location>
        <begin position="130"/>
        <end position="215"/>
    </location>
</feature>
<dbReference type="InterPro" id="IPR004556">
    <property type="entry name" value="HemK-like"/>
</dbReference>
<dbReference type="OrthoDB" id="9800643at2"/>
<dbReference type="EC" id="2.1.1.297" evidence="1"/>
<dbReference type="InterPro" id="IPR002052">
    <property type="entry name" value="DNA_methylase_N6_adenine_CS"/>
</dbReference>
<dbReference type="AlphaFoldDB" id="A0A4U1CQB5"/>
<dbReference type="Gene3D" id="3.40.50.150">
    <property type="entry name" value="Vaccinia Virus protein VP39"/>
    <property type="match status" value="1"/>
</dbReference>
<evidence type="ECO:0000256" key="3">
    <source>
        <dbReference type="ARBA" id="ARBA00022679"/>
    </source>
</evidence>
<dbReference type="InterPro" id="IPR040758">
    <property type="entry name" value="PrmC_N"/>
</dbReference>